<dbReference type="InterPro" id="IPR002018">
    <property type="entry name" value="CarbesteraseB"/>
</dbReference>
<keyword evidence="4" id="KW-1015">Disulfide bond</keyword>
<evidence type="ECO:0000259" key="7">
    <source>
        <dbReference type="Pfam" id="PF00135"/>
    </source>
</evidence>
<feature type="domain" description="Carboxylesterase type B" evidence="7">
    <location>
        <begin position="9"/>
        <end position="472"/>
    </location>
</feature>
<evidence type="ECO:0000256" key="5">
    <source>
        <dbReference type="ARBA" id="ARBA00023180"/>
    </source>
</evidence>
<dbReference type="PROSITE" id="PS00122">
    <property type="entry name" value="CARBOXYLESTERASE_B_1"/>
    <property type="match status" value="1"/>
</dbReference>
<dbReference type="AlphaFoldDB" id="A0A1Y1LYY8"/>
<dbReference type="Pfam" id="PF00135">
    <property type="entry name" value="COesterase"/>
    <property type="match status" value="1"/>
</dbReference>
<dbReference type="PANTHER" id="PTHR43142">
    <property type="entry name" value="CARBOXYLIC ESTER HYDROLASE"/>
    <property type="match status" value="1"/>
</dbReference>
<dbReference type="EMBL" id="GEZM01046425">
    <property type="protein sequence ID" value="JAV77255.1"/>
    <property type="molecule type" value="Transcribed_RNA"/>
</dbReference>
<evidence type="ECO:0000256" key="2">
    <source>
        <dbReference type="ARBA" id="ARBA00022487"/>
    </source>
</evidence>
<dbReference type="InterPro" id="IPR019826">
    <property type="entry name" value="Carboxylesterase_B_AS"/>
</dbReference>
<organism evidence="8">
    <name type="scientific">Photinus pyralis</name>
    <name type="common">Common eastern firefly</name>
    <name type="synonym">Lampyris pyralis</name>
    <dbReference type="NCBI Taxonomy" id="7054"/>
    <lineage>
        <taxon>Eukaryota</taxon>
        <taxon>Metazoa</taxon>
        <taxon>Ecdysozoa</taxon>
        <taxon>Arthropoda</taxon>
        <taxon>Hexapoda</taxon>
        <taxon>Insecta</taxon>
        <taxon>Pterygota</taxon>
        <taxon>Neoptera</taxon>
        <taxon>Endopterygota</taxon>
        <taxon>Coleoptera</taxon>
        <taxon>Polyphaga</taxon>
        <taxon>Elateriformia</taxon>
        <taxon>Elateroidea</taxon>
        <taxon>Lampyridae</taxon>
        <taxon>Lampyrinae</taxon>
        <taxon>Photinus</taxon>
    </lineage>
</organism>
<protein>
    <recommendedName>
        <fullName evidence="6">Carboxylic ester hydrolase</fullName>
        <ecNumber evidence="6">3.1.1.-</ecNumber>
    </recommendedName>
</protein>
<dbReference type="SUPFAM" id="SSF53474">
    <property type="entry name" value="alpha/beta-Hydrolases"/>
    <property type="match status" value="1"/>
</dbReference>
<evidence type="ECO:0000313" key="8">
    <source>
        <dbReference type="EMBL" id="JAV77255.1"/>
    </source>
</evidence>
<proteinExistence type="inferred from homology"/>
<evidence type="ECO:0000256" key="3">
    <source>
        <dbReference type="ARBA" id="ARBA00022801"/>
    </source>
</evidence>
<dbReference type="EC" id="3.1.1.-" evidence="6"/>
<keyword evidence="3 6" id="KW-0378">Hydrolase</keyword>
<reference evidence="8" key="1">
    <citation type="journal article" date="2016" name="Sci. Rep.">
        <title>Molecular characterization of firefly nuptial gifts: a multi-omics approach sheds light on postcopulatory sexual selection.</title>
        <authorList>
            <person name="Al-Wathiqui N."/>
            <person name="Fallon T.R."/>
            <person name="South A."/>
            <person name="Weng J.K."/>
            <person name="Lewis S.M."/>
        </authorList>
    </citation>
    <scope>NUCLEOTIDE SEQUENCE</scope>
</reference>
<evidence type="ECO:0000256" key="1">
    <source>
        <dbReference type="ARBA" id="ARBA00005964"/>
    </source>
</evidence>
<sequence length="487" mass="55360">MQNHLLVTLRFGAPIAADSWTGYFNASDYGSECPQVDILFGKPYKGRENCLFLNVYTPQLRKDDDTSTYAVMIFIHGGGFFFGSGNLYGPDFLLDQDIVLVTFNYRLDALGFMSTGDEVVPGNNGMKDQALAIKWVHDNIEAFGGDPKRITLFGESAGGASAQYHMLSPLSQGHFSAAISQSGTIFNVWAFMDKSMVVGNTRRLADHVGCATYDNVKMKWDLDPWMLFAPIVEPNIKGAFLPDHPLNILKEAKHAPVPWIAGVNSEEGILRVALIYKKENLVKELDENFSEIMSITFNDQSKIQESSKLIRDFYFGNHKINNNTMFNLINMYSNMLFNYGIHVAVKMHFKYSKQPVYYYLYSHVGQHSLANIYGDPQLRYGVSHSDELLLQFPYSYGVQFRNAVLDRRDLHYSELLNKMWTSFAKTGNPTPATDSFVSTKWEPVTTESLEYYNIGAGVHSSKNLYSARMKFWDKMNQMRKIILRDEL</sequence>
<keyword evidence="5" id="KW-0325">Glycoprotein</keyword>
<dbReference type="EMBL" id="GEZM01046427">
    <property type="protein sequence ID" value="JAV77252.1"/>
    <property type="molecule type" value="Transcribed_RNA"/>
</dbReference>
<evidence type="ECO:0000256" key="6">
    <source>
        <dbReference type="RuleBase" id="RU361235"/>
    </source>
</evidence>
<name>A0A1Y1LYY8_PHOPY</name>
<dbReference type="InterPro" id="IPR029058">
    <property type="entry name" value="AB_hydrolase_fold"/>
</dbReference>
<comment type="similarity">
    <text evidence="1 6">Belongs to the type-B carboxylesterase/lipase family.</text>
</comment>
<evidence type="ECO:0000256" key="4">
    <source>
        <dbReference type="ARBA" id="ARBA00023157"/>
    </source>
</evidence>
<dbReference type="PANTHER" id="PTHR43142:SF1">
    <property type="entry name" value="CARBOXYLIC ESTER HYDROLASE"/>
    <property type="match status" value="1"/>
</dbReference>
<accession>A0A1Y1LYY8</accession>
<dbReference type="Gene3D" id="3.40.50.1820">
    <property type="entry name" value="alpha/beta hydrolase"/>
    <property type="match status" value="1"/>
</dbReference>
<keyword evidence="2" id="KW-0719">Serine esterase</keyword>
<dbReference type="GO" id="GO:0052689">
    <property type="term" value="F:carboxylic ester hydrolase activity"/>
    <property type="evidence" value="ECO:0007669"/>
    <property type="project" value="UniProtKB-KW"/>
</dbReference>